<protein>
    <submittedName>
        <fullName evidence="1">Uncharacterized protein</fullName>
    </submittedName>
</protein>
<evidence type="ECO:0000313" key="1">
    <source>
        <dbReference type="EMBL" id="KAI4373121.1"/>
    </source>
</evidence>
<name>A0ACB9R4B3_9MYRT</name>
<comment type="caution">
    <text evidence="1">The sequence shown here is derived from an EMBL/GenBank/DDBJ whole genome shotgun (WGS) entry which is preliminary data.</text>
</comment>
<sequence>MPSPHLINSPPLPPPKSQDDSPLPGSYKLGIVAILGCVPPTPMPPGSLRRTLSADMSSRTWLSQNGFPPAKKAAEEDARPNKGAGRDAAPEGTSMRDDGTWNSILFQTGTGSKTLPAPYVHPLVKRSKSMLSTQSLDICTESLGSETGSDGFSSYPASEVGDMESEDCLEQSQQERTSSVATAFDVFEFYEAAEYVAAADARKTRLRSFPPPIQTLSQGNGGSLCMQTRRDNGRLVLDAVSIHLEKNFVARRQEGRLVLTFSTDDQSSGDDEEEISEETEDKLVMEMDEDIFVDGDKEEIGMVEITPESIQERLSGGGTINVQMLPMMLNKQTATLNRNTTPEGKYSDALDYGEAEEENPTLLQQSLSTRQSATPTVTASTVLNAYDYFWRKKSTMTTDGASTTKAQSGGNNINEAWESRFPRQDGGLAPALHGCISPGGTNLLWEPKCIATS</sequence>
<accession>A0ACB9R4B3</accession>
<proteinExistence type="predicted"/>
<dbReference type="Proteomes" id="UP001057402">
    <property type="component" value="Chromosome 4"/>
</dbReference>
<gene>
    <name evidence="1" type="ORF">MLD38_011281</name>
</gene>
<dbReference type="EMBL" id="CM042883">
    <property type="protein sequence ID" value="KAI4373121.1"/>
    <property type="molecule type" value="Genomic_DNA"/>
</dbReference>
<evidence type="ECO:0000313" key="2">
    <source>
        <dbReference type="Proteomes" id="UP001057402"/>
    </source>
</evidence>
<keyword evidence="2" id="KW-1185">Reference proteome</keyword>
<reference evidence="2" key="1">
    <citation type="journal article" date="2023" name="Front. Plant Sci.">
        <title>Chromosomal-level genome assembly of Melastoma candidum provides insights into trichome evolution.</title>
        <authorList>
            <person name="Zhong Y."/>
            <person name="Wu W."/>
            <person name="Sun C."/>
            <person name="Zou P."/>
            <person name="Liu Y."/>
            <person name="Dai S."/>
            <person name="Zhou R."/>
        </authorList>
    </citation>
    <scope>NUCLEOTIDE SEQUENCE [LARGE SCALE GENOMIC DNA]</scope>
</reference>
<organism evidence="1 2">
    <name type="scientific">Melastoma candidum</name>
    <dbReference type="NCBI Taxonomy" id="119954"/>
    <lineage>
        <taxon>Eukaryota</taxon>
        <taxon>Viridiplantae</taxon>
        <taxon>Streptophyta</taxon>
        <taxon>Embryophyta</taxon>
        <taxon>Tracheophyta</taxon>
        <taxon>Spermatophyta</taxon>
        <taxon>Magnoliopsida</taxon>
        <taxon>eudicotyledons</taxon>
        <taxon>Gunneridae</taxon>
        <taxon>Pentapetalae</taxon>
        <taxon>rosids</taxon>
        <taxon>malvids</taxon>
        <taxon>Myrtales</taxon>
        <taxon>Melastomataceae</taxon>
        <taxon>Melastomatoideae</taxon>
        <taxon>Melastomateae</taxon>
        <taxon>Melastoma</taxon>
    </lineage>
</organism>